<dbReference type="AlphaFoldDB" id="A0A1B1RXU8"/>
<dbReference type="EMBL" id="CP016540">
    <property type="protein sequence ID" value="ANU25756.1"/>
    <property type="molecule type" value="Genomic_DNA"/>
</dbReference>
<protein>
    <recommendedName>
        <fullName evidence="2">General stress protein 17M-like domain-containing protein</fullName>
    </recommendedName>
</protein>
<proteinExistence type="predicted"/>
<dbReference type="OrthoDB" id="118405at2"/>
<accession>A0A1B1RXU8</accession>
<gene>
    <name evidence="3" type="ORF">I858_001515</name>
</gene>
<dbReference type="InterPro" id="IPR025889">
    <property type="entry name" value="GSP17M-like_dom"/>
</dbReference>
<keyword evidence="4" id="KW-1185">Reference proteome</keyword>
<feature type="domain" description="General stress protein 17M-like" evidence="2">
    <location>
        <begin position="4"/>
        <end position="60"/>
    </location>
</feature>
<dbReference type="RefSeq" id="WP_065524326.1">
    <property type="nucleotide sequence ID" value="NZ_CP016540.2"/>
</dbReference>
<dbReference type="KEGG" id="pll:I858_001515"/>
<evidence type="ECO:0000259" key="2">
    <source>
        <dbReference type="Pfam" id="PF11181"/>
    </source>
</evidence>
<organism evidence="3 4">
    <name type="scientific">Planococcus versutus</name>
    <dbReference type="NCBI Taxonomy" id="1302659"/>
    <lineage>
        <taxon>Bacteria</taxon>
        <taxon>Bacillati</taxon>
        <taxon>Bacillota</taxon>
        <taxon>Bacilli</taxon>
        <taxon>Bacillales</taxon>
        <taxon>Caryophanaceae</taxon>
        <taxon>Planococcus</taxon>
    </lineage>
</organism>
<sequence>MSRVVGFYKTEHEAIQAIENLQQQGYNNKKISVLSKDNQETETIAKNTKTCAGREGATGGLARTLNRLGVPENKVGMYETHFNEGKILVLVEEDENTIPNRSGQDMFTTKQDLLIENDTDTTIRAGKRRIDNDPLNASGRGQAGL</sequence>
<name>A0A1B1RXU8_9BACL</name>
<evidence type="ECO:0000256" key="1">
    <source>
        <dbReference type="SAM" id="MobiDB-lite"/>
    </source>
</evidence>
<dbReference type="Pfam" id="PF11181">
    <property type="entry name" value="YflT"/>
    <property type="match status" value="1"/>
</dbReference>
<dbReference type="Proteomes" id="UP000053354">
    <property type="component" value="Chromosome"/>
</dbReference>
<evidence type="ECO:0000313" key="3">
    <source>
        <dbReference type="EMBL" id="ANU25756.1"/>
    </source>
</evidence>
<reference evidence="3" key="1">
    <citation type="submission" date="2016-10" db="EMBL/GenBank/DDBJ databases">
        <authorList>
            <person name="See-Too W.S."/>
        </authorList>
    </citation>
    <scope>NUCLEOTIDE SEQUENCE</scope>
    <source>
        <strain evidence="3">L10.15</strain>
    </source>
</reference>
<feature type="region of interest" description="Disordered" evidence="1">
    <location>
        <begin position="125"/>
        <end position="145"/>
    </location>
</feature>
<evidence type="ECO:0000313" key="4">
    <source>
        <dbReference type="Proteomes" id="UP000053354"/>
    </source>
</evidence>
<dbReference type="STRING" id="1302659.I858_001515"/>